<dbReference type="EMBL" id="DS268111">
    <property type="protein sequence ID" value="KMM69311.1"/>
    <property type="molecule type" value="Genomic_DNA"/>
</dbReference>
<reference evidence="2 3" key="1">
    <citation type="submission" date="2007-06" db="EMBL/GenBank/DDBJ databases">
        <title>The Genome Sequence of Coccidioides posadasii RMSCC_3488.</title>
        <authorList>
            <consortium name="Coccidioides Genome Resources Consortium"/>
            <consortium name="The Broad Institute Genome Sequencing Platform"/>
            <person name="Henn M.R."/>
            <person name="Sykes S."/>
            <person name="Young S."/>
            <person name="Jaffe D."/>
            <person name="Berlin A."/>
            <person name="Alvarez P."/>
            <person name="Butler J."/>
            <person name="Gnerre S."/>
            <person name="Grabherr M."/>
            <person name="Mauceli E."/>
            <person name="Brockman W."/>
            <person name="Kodira C."/>
            <person name="Alvarado L."/>
            <person name="Zeng Q."/>
            <person name="Crawford M."/>
            <person name="Antoine C."/>
            <person name="Devon K."/>
            <person name="Galgiani J."/>
            <person name="Orsborn K."/>
            <person name="Lewis M.L."/>
            <person name="Nusbaum C."/>
            <person name="Galagan J."/>
            <person name="Birren B."/>
        </authorList>
    </citation>
    <scope>NUCLEOTIDE SEQUENCE [LARGE SCALE GENOMIC DNA]</scope>
    <source>
        <strain evidence="2 3">RMSCC 3488</strain>
    </source>
</reference>
<evidence type="ECO:0000313" key="3">
    <source>
        <dbReference type="Proteomes" id="UP000054567"/>
    </source>
</evidence>
<accession>A0A0J6F8H6</accession>
<feature type="region of interest" description="Disordered" evidence="1">
    <location>
        <begin position="38"/>
        <end position="58"/>
    </location>
</feature>
<dbReference type="VEuPathDB" id="FungiDB:CPAG_05629"/>
<evidence type="ECO:0000313" key="2">
    <source>
        <dbReference type="EMBL" id="KMM69311.1"/>
    </source>
</evidence>
<dbReference type="AlphaFoldDB" id="A0A0J6F8H6"/>
<dbReference type="Pfam" id="PF20174">
    <property type="entry name" value="DUF6540"/>
    <property type="match status" value="1"/>
</dbReference>
<gene>
    <name evidence="2" type="ORF">CPAG_05629</name>
</gene>
<reference evidence="3" key="3">
    <citation type="journal article" date="2010" name="Genome Res.">
        <title>Population genomic sequencing of Coccidioides fungi reveals recent hybridization and transposon control.</title>
        <authorList>
            <person name="Neafsey D.E."/>
            <person name="Barker B.M."/>
            <person name="Sharpton T.J."/>
            <person name="Stajich J.E."/>
            <person name="Park D.J."/>
            <person name="Whiston E."/>
            <person name="Hung C.-Y."/>
            <person name="McMahan C."/>
            <person name="White J."/>
            <person name="Sykes S."/>
            <person name="Heiman D."/>
            <person name="Young S."/>
            <person name="Zeng Q."/>
            <person name="Abouelleil A."/>
            <person name="Aftuck L."/>
            <person name="Bessette D."/>
            <person name="Brown A."/>
            <person name="FitzGerald M."/>
            <person name="Lui A."/>
            <person name="Macdonald J.P."/>
            <person name="Priest M."/>
            <person name="Orbach M.J."/>
            <person name="Galgiani J.N."/>
            <person name="Kirkland T.N."/>
            <person name="Cole G.T."/>
            <person name="Birren B.W."/>
            <person name="Henn M.R."/>
            <person name="Taylor J.W."/>
            <person name="Rounsley S.D."/>
        </authorList>
    </citation>
    <scope>NUCLEOTIDE SEQUENCE [LARGE SCALE GENOMIC DNA]</scope>
    <source>
        <strain evidence="3">RMSCC 3488</strain>
    </source>
</reference>
<organism evidence="2 3">
    <name type="scientific">Coccidioides posadasii RMSCC 3488</name>
    <dbReference type="NCBI Taxonomy" id="454284"/>
    <lineage>
        <taxon>Eukaryota</taxon>
        <taxon>Fungi</taxon>
        <taxon>Dikarya</taxon>
        <taxon>Ascomycota</taxon>
        <taxon>Pezizomycotina</taxon>
        <taxon>Eurotiomycetes</taxon>
        <taxon>Eurotiomycetidae</taxon>
        <taxon>Onygenales</taxon>
        <taxon>Onygenaceae</taxon>
        <taxon>Coccidioides</taxon>
    </lineage>
</organism>
<dbReference type="InterPro" id="IPR046670">
    <property type="entry name" value="DUF6540"/>
</dbReference>
<name>A0A0J6F8H6_COCPO</name>
<protein>
    <submittedName>
        <fullName evidence="2">Uncharacterized protein</fullName>
    </submittedName>
</protein>
<reference evidence="3" key="2">
    <citation type="journal article" date="2009" name="Genome Res.">
        <title>Comparative genomic analyses of the human fungal pathogens Coccidioides and their relatives.</title>
        <authorList>
            <person name="Sharpton T.J."/>
            <person name="Stajich J.E."/>
            <person name="Rounsley S.D."/>
            <person name="Gardner M.J."/>
            <person name="Wortman J.R."/>
            <person name="Jordar V.S."/>
            <person name="Maiti R."/>
            <person name="Kodira C.D."/>
            <person name="Neafsey D.E."/>
            <person name="Zeng Q."/>
            <person name="Hung C.-Y."/>
            <person name="McMahan C."/>
            <person name="Muszewska A."/>
            <person name="Grynberg M."/>
            <person name="Mandel M.A."/>
            <person name="Kellner E.M."/>
            <person name="Barker B.M."/>
            <person name="Galgiani J.N."/>
            <person name="Orbach M.J."/>
            <person name="Kirkland T.N."/>
            <person name="Cole G.T."/>
            <person name="Henn M.R."/>
            <person name="Birren B.W."/>
            <person name="Taylor J.W."/>
        </authorList>
    </citation>
    <scope>NUCLEOTIDE SEQUENCE [LARGE SCALE GENOMIC DNA]</scope>
    <source>
        <strain evidence="3">RMSCC 3488</strain>
    </source>
</reference>
<feature type="compositionally biased region" description="Polar residues" evidence="1">
    <location>
        <begin position="38"/>
        <end position="49"/>
    </location>
</feature>
<dbReference type="OrthoDB" id="4135672at2759"/>
<proteinExistence type="predicted"/>
<dbReference type="Proteomes" id="UP000054567">
    <property type="component" value="Unassembled WGS sequence"/>
</dbReference>
<sequence>MPDATPEFYTVWKIQEHLTIPDPEETKTRYHTYLFIQKNDTPNNGSNHTPTPPGDVSGWTHEVTGDIATSTGMIYIHKSVTASPEYSGAFYAKHLLGRVRADAYPDNVDGKKFNMVTMRYEGVVSDDDGEGGRKWRFYEPGEERKGYFKCTEWVERNVVPKLQRDGILVD</sequence>
<evidence type="ECO:0000256" key="1">
    <source>
        <dbReference type="SAM" id="MobiDB-lite"/>
    </source>
</evidence>